<dbReference type="Pfam" id="PF01156">
    <property type="entry name" value="IU_nuc_hydro"/>
    <property type="match status" value="1"/>
</dbReference>
<sequence>MLFIDVDTGIDDALALAFMVGAAKAGEFCGRFAMIASYGNVTQARAEVNTRAVLALLGRTDIDVWQGPKHPSWASGFIPDAGCALFHGDNGLGGVDPRDFGSDISSADIGTDTHLLESVERYVTQGFGVSIGGYRSGDRHANPAPVVGDLMQVTTTSGQQALAHTELSQGAQKIIDALEHSPVTVVTVGPLTTVDQVLRARPELAERLRIVSMGGAVTQPGNCWGAVAETNMIQDPEAADRVFHSGADVTLVPLDVTHQVLCGAQAIESWRVSEAGNFFTQIAKFSITANARSSRIFAQGMPLHDPLAVAVALDPSLVSILELPMCVETQTSDTHGVRGRTIGDPYGLNDPSATRIRMAIGVNREVFLNRFIATVHEAVS</sequence>
<dbReference type="InterPro" id="IPR001910">
    <property type="entry name" value="Inosine/uridine_hydrolase_dom"/>
</dbReference>
<dbReference type="GO" id="GO:0016787">
    <property type="term" value="F:hydrolase activity"/>
    <property type="evidence" value="ECO:0007669"/>
    <property type="project" value="UniProtKB-KW"/>
</dbReference>
<dbReference type="PANTHER" id="PTHR12304">
    <property type="entry name" value="INOSINE-URIDINE PREFERRING NUCLEOSIDE HYDROLASE"/>
    <property type="match status" value="1"/>
</dbReference>
<dbReference type="RefSeq" id="WP_278012432.1">
    <property type="nucleotide sequence ID" value="NZ_CP121208.1"/>
</dbReference>
<gene>
    <name evidence="4" type="ORF">P7079_06305</name>
</gene>
<feature type="domain" description="Inosine/uridine-preferring nucleoside hydrolase" evidence="3">
    <location>
        <begin position="3"/>
        <end position="368"/>
    </location>
</feature>
<dbReference type="InterPro" id="IPR023186">
    <property type="entry name" value="IUNH"/>
</dbReference>
<accession>A0ABY8G141</accession>
<keyword evidence="5" id="KW-1185">Reference proteome</keyword>
<dbReference type="PANTHER" id="PTHR12304:SF4">
    <property type="entry name" value="URIDINE NUCLEOSIDASE"/>
    <property type="match status" value="1"/>
</dbReference>
<keyword evidence="2" id="KW-0326">Glycosidase</keyword>
<evidence type="ECO:0000313" key="4">
    <source>
        <dbReference type="EMBL" id="WFM83006.1"/>
    </source>
</evidence>
<evidence type="ECO:0000256" key="1">
    <source>
        <dbReference type="ARBA" id="ARBA00022801"/>
    </source>
</evidence>
<dbReference type="EMBL" id="CP121208">
    <property type="protein sequence ID" value="WFM83006.1"/>
    <property type="molecule type" value="Genomic_DNA"/>
</dbReference>
<proteinExistence type="predicted"/>
<name>A0ABY8G141_9ACTO</name>
<keyword evidence="1 4" id="KW-0378">Hydrolase</keyword>
<evidence type="ECO:0000259" key="3">
    <source>
        <dbReference type="Pfam" id="PF01156"/>
    </source>
</evidence>
<reference evidence="4 5" key="1">
    <citation type="submission" date="2023-03" db="EMBL/GenBank/DDBJ databases">
        <title>Complete genome of Arcanobacterium canis strain DSM 25104 isolated in 2010 from a canine otitis externa in Germany.</title>
        <authorList>
            <person name="Borowiak M."/>
            <person name="Kreitlow A."/>
            <person name="Malorny B."/>
            <person name="Laemmler C."/>
            <person name="Prenger-Berninghoff E."/>
            <person name="Ploetz M."/>
            <person name="Abdulmawjood A."/>
        </authorList>
    </citation>
    <scope>NUCLEOTIDE SEQUENCE [LARGE SCALE GENOMIC DNA]</scope>
    <source>
        <strain evidence="4 5">DSM 25104</strain>
    </source>
</reference>
<dbReference type="InterPro" id="IPR036452">
    <property type="entry name" value="Ribo_hydro-like"/>
</dbReference>
<dbReference type="Gene3D" id="3.90.245.10">
    <property type="entry name" value="Ribonucleoside hydrolase-like"/>
    <property type="match status" value="1"/>
</dbReference>
<dbReference type="SUPFAM" id="SSF53590">
    <property type="entry name" value="Nucleoside hydrolase"/>
    <property type="match status" value="1"/>
</dbReference>
<organism evidence="4 5">
    <name type="scientific">Arcanobacterium canis</name>
    <dbReference type="NCBI Taxonomy" id="999183"/>
    <lineage>
        <taxon>Bacteria</taxon>
        <taxon>Bacillati</taxon>
        <taxon>Actinomycetota</taxon>
        <taxon>Actinomycetes</taxon>
        <taxon>Actinomycetales</taxon>
        <taxon>Actinomycetaceae</taxon>
        <taxon>Arcanobacterium</taxon>
    </lineage>
</organism>
<protein>
    <submittedName>
        <fullName evidence="4">Nucleoside hydrolase</fullName>
    </submittedName>
</protein>
<dbReference type="Proteomes" id="UP001215216">
    <property type="component" value="Chromosome"/>
</dbReference>
<evidence type="ECO:0000313" key="5">
    <source>
        <dbReference type="Proteomes" id="UP001215216"/>
    </source>
</evidence>
<evidence type="ECO:0000256" key="2">
    <source>
        <dbReference type="ARBA" id="ARBA00023295"/>
    </source>
</evidence>